<dbReference type="PROSITE" id="PS51387">
    <property type="entry name" value="FAD_PCMH"/>
    <property type="match status" value="1"/>
</dbReference>
<reference evidence="6 7" key="1">
    <citation type="submission" date="2024-10" db="EMBL/GenBank/DDBJ databases">
        <title>The Natural Products Discovery Center: Release of the First 8490 Sequenced Strains for Exploring Actinobacteria Biosynthetic Diversity.</title>
        <authorList>
            <person name="Kalkreuter E."/>
            <person name="Kautsar S.A."/>
            <person name="Yang D."/>
            <person name="Bader C.D."/>
            <person name="Teijaro C.N."/>
            <person name="Fluegel L."/>
            <person name="Davis C.M."/>
            <person name="Simpson J.R."/>
            <person name="Lauterbach L."/>
            <person name="Steele A.D."/>
            <person name="Gui C."/>
            <person name="Meng S."/>
            <person name="Li G."/>
            <person name="Viehrig K."/>
            <person name="Ye F."/>
            <person name="Su P."/>
            <person name="Kiefer A.F."/>
            <person name="Nichols A."/>
            <person name="Cepeda A.J."/>
            <person name="Yan W."/>
            <person name="Fan B."/>
            <person name="Jiang Y."/>
            <person name="Adhikari A."/>
            <person name="Zheng C.-J."/>
            <person name="Schuster L."/>
            <person name="Cowan T.M."/>
            <person name="Smanski M.J."/>
            <person name="Chevrette M.G."/>
            <person name="De Carvalho L.P.S."/>
            <person name="Shen B."/>
        </authorList>
    </citation>
    <scope>NUCLEOTIDE SEQUENCE [LARGE SCALE GENOMIC DNA]</scope>
    <source>
        <strain evidence="6 7">NPDC006488</strain>
    </source>
</reference>
<dbReference type="InterPro" id="IPR006094">
    <property type="entry name" value="Oxid_FAD_bind_N"/>
</dbReference>
<dbReference type="EMBL" id="JBIAHM010000012">
    <property type="protein sequence ID" value="MFE9602967.1"/>
    <property type="molecule type" value="Genomic_DNA"/>
</dbReference>
<evidence type="ECO:0000256" key="2">
    <source>
        <dbReference type="ARBA" id="ARBA00022630"/>
    </source>
</evidence>
<evidence type="ECO:0000256" key="3">
    <source>
        <dbReference type="ARBA" id="ARBA00022827"/>
    </source>
</evidence>
<evidence type="ECO:0000313" key="6">
    <source>
        <dbReference type="EMBL" id="MFE9602967.1"/>
    </source>
</evidence>
<evidence type="ECO:0000256" key="1">
    <source>
        <dbReference type="ARBA" id="ARBA00001974"/>
    </source>
</evidence>
<dbReference type="InterPro" id="IPR016171">
    <property type="entry name" value="Vanillyl_alc_oxidase_C-sub2"/>
</dbReference>
<evidence type="ECO:0000256" key="4">
    <source>
        <dbReference type="ARBA" id="ARBA00023002"/>
    </source>
</evidence>
<dbReference type="Pfam" id="PF01565">
    <property type="entry name" value="FAD_binding_4"/>
    <property type="match status" value="1"/>
</dbReference>
<dbReference type="SUPFAM" id="SSF56176">
    <property type="entry name" value="FAD-binding/transporter-associated domain-like"/>
    <property type="match status" value="1"/>
</dbReference>
<protein>
    <submittedName>
        <fullName evidence="6">FAD-binding oxidoreductase</fullName>
    </submittedName>
</protein>
<name>A0ABW6MBS6_9ACTN</name>
<dbReference type="RefSeq" id="WP_388111262.1">
    <property type="nucleotide sequence ID" value="NZ_JBIAHM010000012.1"/>
</dbReference>
<keyword evidence="7" id="KW-1185">Reference proteome</keyword>
<dbReference type="Gene3D" id="1.10.45.10">
    <property type="entry name" value="Vanillyl-alcohol Oxidase, Chain A, domain 4"/>
    <property type="match status" value="1"/>
</dbReference>
<dbReference type="InterPro" id="IPR016164">
    <property type="entry name" value="FAD-linked_Oxase-like_C"/>
</dbReference>
<keyword evidence="3" id="KW-0274">FAD</keyword>
<dbReference type="Proteomes" id="UP001601303">
    <property type="component" value="Unassembled WGS sequence"/>
</dbReference>
<dbReference type="PANTHER" id="PTHR42934">
    <property type="entry name" value="GLYCOLATE OXIDASE SUBUNIT GLCD"/>
    <property type="match status" value="1"/>
</dbReference>
<sequence>MTDTGTLLAKVVGPEHVLTEDGVPEEYGHDESLAVVPRRPRYVVRPATAAEVSGVVAVAAARRVPVTARGSGTGLCGACVPGADGIVVSFERMDRVLEIDTDNHVAVVQPGVTLAELDDHAAEFGLCYPVRPGEQSASVGGTIATNAGGMHAVRHGVTRHHVLGVEAVLASGAVVHSGGKYVKTSTGYDLTQLIVGSEGTLALVTEAVLRLTPRAGHGATVLAPFATAEEIARAVPRLLARGLDPLALEYVDMLTMAAMTAQQDLGLGIPEQVRDTALAYLVVVLEEQSSERLDADVESLGGQLLELGAADVYVLPGAAARQLIEARERAFWAAKSAGADEIVDIVVPRASLPRLLAAADVIARDSGSIITGCGHAGDGNVHLAVFQPDEERRYEVLRRLFRAGTGLGGAISGEHGIGTAKKRYFLELEDPAKVELMRRIKHAFDPDGILNPGVLFD</sequence>
<dbReference type="PANTHER" id="PTHR42934:SF2">
    <property type="entry name" value="GLYCOLATE OXIDASE SUBUNIT GLCD"/>
    <property type="match status" value="1"/>
</dbReference>
<dbReference type="Gene3D" id="3.30.465.10">
    <property type="match status" value="1"/>
</dbReference>
<gene>
    <name evidence="6" type="ORF">ACFYNQ_30945</name>
</gene>
<keyword evidence="4" id="KW-0560">Oxidoreductase</keyword>
<dbReference type="InterPro" id="IPR016169">
    <property type="entry name" value="FAD-bd_PCMH_sub2"/>
</dbReference>
<dbReference type="InterPro" id="IPR036318">
    <property type="entry name" value="FAD-bd_PCMH-like_sf"/>
</dbReference>
<comment type="caution">
    <text evidence="6">The sequence shown here is derived from an EMBL/GenBank/DDBJ whole genome shotgun (WGS) entry which is preliminary data.</text>
</comment>
<evidence type="ECO:0000259" key="5">
    <source>
        <dbReference type="PROSITE" id="PS51387"/>
    </source>
</evidence>
<dbReference type="InterPro" id="IPR051914">
    <property type="entry name" value="FAD-linked_OxidoTrans_Type4"/>
</dbReference>
<organism evidence="6 7">
    <name type="scientific">Streptomyces hokutonensis</name>
    <dbReference type="NCBI Taxonomy" id="1306990"/>
    <lineage>
        <taxon>Bacteria</taxon>
        <taxon>Bacillati</taxon>
        <taxon>Actinomycetota</taxon>
        <taxon>Actinomycetes</taxon>
        <taxon>Kitasatosporales</taxon>
        <taxon>Streptomycetaceae</taxon>
        <taxon>Streptomyces</taxon>
    </lineage>
</organism>
<proteinExistence type="predicted"/>
<feature type="domain" description="FAD-binding PCMH-type" evidence="5">
    <location>
        <begin position="35"/>
        <end position="214"/>
    </location>
</feature>
<dbReference type="InterPro" id="IPR016166">
    <property type="entry name" value="FAD-bd_PCMH"/>
</dbReference>
<dbReference type="Gene3D" id="3.30.70.2740">
    <property type="match status" value="1"/>
</dbReference>
<keyword evidence="2" id="KW-0285">Flavoprotein</keyword>
<dbReference type="Pfam" id="PF02913">
    <property type="entry name" value="FAD-oxidase_C"/>
    <property type="match status" value="1"/>
</dbReference>
<accession>A0ABW6MBS6</accession>
<evidence type="ECO:0000313" key="7">
    <source>
        <dbReference type="Proteomes" id="UP001601303"/>
    </source>
</evidence>
<dbReference type="SUPFAM" id="SSF55103">
    <property type="entry name" value="FAD-linked oxidases, C-terminal domain"/>
    <property type="match status" value="1"/>
</dbReference>
<dbReference type="InterPro" id="IPR004113">
    <property type="entry name" value="FAD-bd_oxidored_4_C"/>
</dbReference>
<comment type="cofactor">
    <cofactor evidence="1">
        <name>FAD</name>
        <dbReference type="ChEBI" id="CHEBI:57692"/>
    </cofactor>
</comment>